<dbReference type="EMBL" id="JOWA01000098">
    <property type="protein sequence ID" value="KEZ42973.1"/>
    <property type="molecule type" value="Genomic_DNA"/>
</dbReference>
<dbReference type="AlphaFoldDB" id="A0A084G6L1"/>
<comment type="caution">
    <text evidence="3">The sequence shown here is derived from an EMBL/GenBank/DDBJ whole genome shotgun (WGS) entry which is preliminary data.</text>
</comment>
<dbReference type="OMA" id="IVPAYWK"/>
<dbReference type="GO" id="GO:0016811">
    <property type="term" value="F:hydrolase activity, acting on carbon-nitrogen (but not peptide) bonds, in linear amides"/>
    <property type="evidence" value="ECO:0007669"/>
    <property type="project" value="TreeGrafter"/>
</dbReference>
<sequence length="298" mass="32554">MPPSKIKIALIQLYPKPLSPTHNLSKAESQIRLAASSGAHLAVLPEYAFTSWYPSSPSFSATCAESSRHLLPSLQRLAASLSIAIVPGTLVEKRPDGALVNVCYFISSTGDVVGRYVKRNLWHPERGVVEPGREPHDVFETEFGPVGLLVCWDLAFPEAMRELVAKGAKLVIVPAWWLLSDAGEEGAELNPDCERVFLESMVVCRAFENTCAVAFVNAGGPSTPKDEEEDIKANGGRKREYAGLSQLGMPILGALGKLGQVEGMSIQEVDMGVLDVAERTYKVREDLSKEDWHYRSCV</sequence>
<keyword evidence="1" id="KW-0378">Hydrolase</keyword>
<dbReference type="PROSITE" id="PS50263">
    <property type="entry name" value="CN_HYDROLASE"/>
    <property type="match status" value="1"/>
</dbReference>
<dbReference type="Proteomes" id="UP000028545">
    <property type="component" value="Unassembled WGS sequence"/>
</dbReference>
<organism evidence="3 4">
    <name type="scientific">Pseudallescheria apiosperma</name>
    <name type="common">Scedosporium apiospermum</name>
    <dbReference type="NCBI Taxonomy" id="563466"/>
    <lineage>
        <taxon>Eukaryota</taxon>
        <taxon>Fungi</taxon>
        <taxon>Dikarya</taxon>
        <taxon>Ascomycota</taxon>
        <taxon>Pezizomycotina</taxon>
        <taxon>Sordariomycetes</taxon>
        <taxon>Hypocreomycetidae</taxon>
        <taxon>Microascales</taxon>
        <taxon>Microascaceae</taxon>
        <taxon>Scedosporium</taxon>
    </lineage>
</organism>
<dbReference type="OrthoDB" id="412018at2759"/>
<proteinExistence type="predicted"/>
<feature type="domain" description="CN hydrolase" evidence="2">
    <location>
        <begin position="6"/>
        <end position="271"/>
    </location>
</feature>
<dbReference type="RefSeq" id="XP_016642772.1">
    <property type="nucleotide sequence ID" value="XM_016787757.1"/>
</dbReference>
<keyword evidence="4" id="KW-1185">Reference proteome</keyword>
<dbReference type="InterPro" id="IPR036526">
    <property type="entry name" value="C-N_Hydrolase_sf"/>
</dbReference>
<protein>
    <recommendedName>
        <fullName evidence="2">CN hydrolase domain-containing protein</fullName>
    </recommendedName>
</protein>
<dbReference type="CDD" id="cd07197">
    <property type="entry name" value="nitrilase"/>
    <property type="match status" value="1"/>
</dbReference>
<dbReference type="InterPro" id="IPR003010">
    <property type="entry name" value="C-N_Hydrolase"/>
</dbReference>
<dbReference type="Gene3D" id="3.60.110.10">
    <property type="entry name" value="Carbon-nitrogen hydrolase"/>
    <property type="match status" value="1"/>
</dbReference>
<evidence type="ECO:0000313" key="4">
    <source>
        <dbReference type="Proteomes" id="UP000028545"/>
    </source>
</evidence>
<evidence type="ECO:0000313" key="3">
    <source>
        <dbReference type="EMBL" id="KEZ42973.1"/>
    </source>
</evidence>
<dbReference type="PANTHER" id="PTHR43674:SF16">
    <property type="entry name" value="CARBON-NITROGEN FAMILY, PUTATIVE (AFU_ORTHOLOGUE AFUA_5G02350)-RELATED"/>
    <property type="match status" value="1"/>
</dbReference>
<dbReference type="SUPFAM" id="SSF56317">
    <property type="entry name" value="Carbon-nitrogen hydrolase"/>
    <property type="match status" value="1"/>
</dbReference>
<dbReference type="VEuPathDB" id="FungiDB:SAPIO_CDS5424"/>
<gene>
    <name evidence="3" type="ORF">SAPIO_CDS5424</name>
</gene>
<accession>A0A084G6L1</accession>
<dbReference type="Pfam" id="PF00795">
    <property type="entry name" value="CN_hydrolase"/>
    <property type="match status" value="1"/>
</dbReference>
<reference evidence="3 4" key="1">
    <citation type="journal article" date="2014" name="Genome Announc.">
        <title>Draft genome sequence of the pathogenic fungus Scedosporium apiospermum.</title>
        <authorList>
            <person name="Vandeputte P."/>
            <person name="Ghamrawi S."/>
            <person name="Rechenmann M."/>
            <person name="Iltis A."/>
            <person name="Giraud S."/>
            <person name="Fleury M."/>
            <person name="Thornton C."/>
            <person name="Delhaes L."/>
            <person name="Meyer W."/>
            <person name="Papon N."/>
            <person name="Bouchara J.P."/>
        </authorList>
    </citation>
    <scope>NUCLEOTIDE SEQUENCE [LARGE SCALE GENOMIC DNA]</scope>
    <source>
        <strain evidence="3 4">IHEM 14462</strain>
    </source>
</reference>
<evidence type="ECO:0000259" key="2">
    <source>
        <dbReference type="PROSITE" id="PS50263"/>
    </source>
</evidence>
<dbReference type="PANTHER" id="PTHR43674">
    <property type="entry name" value="NITRILASE C965.09-RELATED"/>
    <property type="match status" value="1"/>
</dbReference>
<evidence type="ECO:0000256" key="1">
    <source>
        <dbReference type="ARBA" id="ARBA00022801"/>
    </source>
</evidence>
<dbReference type="HOGENOM" id="CLU_030130_2_0_1"/>
<name>A0A084G6L1_PSEDA</name>
<dbReference type="KEGG" id="sapo:SAPIO_CDS5424"/>
<dbReference type="InterPro" id="IPR050345">
    <property type="entry name" value="Aliph_Amidase/BUP"/>
</dbReference>
<dbReference type="GeneID" id="27724496"/>